<organism evidence="1 2">
    <name type="scientific">Canna indica</name>
    <name type="common">Indian-shot</name>
    <dbReference type="NCBI Taxonomy" id="4628"/>
    <lineage>
        <taxon>Eukaryota</taxon>
        <taxon>Viridiplantae</taxon>
        <taxon>Streptophyta</taxon>
        <taxon>Embryophyta</taxon>
        <taxon>Tracheophyta</taxon>
        <taxon>Spermatophyta</taxon>
        <taxon>Magnoliopsida</taxon>
        <taxon>Liliopsida</taxon>
        <taxon>Zingiberales</taxon>
        <taxon>Cannaceae</taxon>
        <taxon>Canna</taxon>
    </lineage>
</organism>
<reference evidence="1 2" key="1">
    <citation type="submission" date="2023-10" db="EMBL/GenBank/DDBJ databases">
        <title>Chromosome-scale genome assembly provides insights into flower coloration mechanisms of Canna indica.</title>
        <authorList>
            <person name="Li C."/>
        </authorList>
    </citation>
    <scope>NUCLEOTIDE SEQUENCE [LARGE SCALE GENOMIC DNA]</scope>
    <source>
        <tissue evidence="1">Flower</tissue>
    </source>
</reference>
<evidence type="ECO:0000313" key="1">
    <source>
        <dbReference type="EMBL" id="WOK94090.1"/>
    </source>
</evidence>
<dbReference type="Proteomes" id="UP001327560">
    <property type="component" value="Chromosome 1"/>
</dbReference>
<protein>
    <submittedName>
        <fullName evidence="1">Uncharacterized protein</fullName>
    </submittedName>
</protein>
<keyword evidence="2" id="KW-1185">Reference proteome</keyword>
<proteinExistence type="predicted"/>
<accession>A0AAQ3Q2H5</accession>
<gene>
    <name evidence="1" type="ORF">Cni_G02792</name>
</gene>
<dbReference type="EMBL" id="CP136890">
    <property type="protein sequence ID" value="WOK94090.1"/>
    <property type="molecule type" value="Genomic_DNA"/>
</dbReference>
<evidence type="ECO:0000313" key="2">
    <source>
        <dbReference type="Proteomes" id="UP001327560"/>
    </source>
</evidence>
<name>A0AAQ3Q2H5_9LILI</name>
<dbReference type="AlphaFoldDB" id="A0AAQ3Q2H5"/>
<sequence length="76" mass="7545">MVVLRMADVSDLVSHVQLGIPSSTSLIGSASSPASSTCSSDSGVWHVTAPSTSSLPAPAAPFSLALSRLVAPPVAL</sequence>